<reference evidence="1 2" key="1">
    <citation type="submission" date="2021-01" db="EMBL/GenBank/DDBJ databases">
        <title>Carboxyliciviraga sp.nov., isolated from coastal sediments.</title>
        <authorList>
            <person name="Lu D."/>
            <person name="Zhang T."/>
        </authorList>
    </citation>
    <scope>NUCLEOTIDE SEQUENCE [LARGE SCALE GENOMIC DNA]</scope>
    <source>
        <strain evidence="1 2">N1Y132</strain>
    </source>
</reference>
<keyword evidence="2" id="KW-1185">Reference proteome</keyword>
<organism evidence="1 2">
    <name type="scientific">Carboxylicivirga marina</name>
    <dbReference type="NCBI Taxonomy" id="2800988"/>
    <lineage>
        <taxon>Bacteria</taxon>
        <taxon>Pseudomonadati</taxon>
        <taxon>Bacteroidota</taxon>
        <taxon>Bacteroidia</taxon>
        <taxon>Marinilabiliales</taxon>
        <taxon>Marinilabiliaceae</taxon>
        <taxon>Carboxylicivirga</taxon>
    </lineage>
</organism>
<evidence type="ECO:0000313" key="2">
    <source>
        <dbReference type="Proteomes" id="UP000605676"/>
    </source>
</evidence>
<proteinExistence type="predicted"/>
<sequence>MKKRFGEPELSQKMSNWYPDLLPIMREEDYHTHYLGETEKGILFFGYETFVFPKGFSSENWENERLEYALVYLFDKNGNHIETKYKLAGKTSDISPNQTNKMLSDLISELGNFIYKDIKVKPFKTTIDGIEFGLVPNEEIQMIELQPSSTIAFGEPWDGEYDT</sequence>
<dbReference type="Proteomes" id="UP000605676">
    <property type="component" value="Unassembled WGS sequence"/>
</dbReference>
<name>A0ABS1HQS9_9BACT</name>
<dbReference type="EMBL" id="JAENRR010000131">
    <property type="protein sequence ID" value="MBK3520029.1"/>
    <property type="molecule type" value="Genomic_DNA"/>
</dbReference>
<gene>
    <name evidence="1" type="ORF">JIV24_22045</name>
</gene>
<dbReference type="RefSeq" id="WP_200467246.1">
    <property type="nucleotide sequence ID" value="NZ_JAENRR010000131.1"/>
</dbReference>
<protein>
    <submittedName>
        <fullName evidence="1">Uncharacterized protein</fullName>
    </submittedName>
</protein>
<evidence type="ECO:0000313" key="1">
    <source>
        <dbReference type="EMBL" id="MBK3520029.1"/>
    </source>
</evidence>
<comment type="caution">
    <text evidence="1">The sequence shown here is derived from an EMBL/GenBank/DDBJ whole genome shotgun (WGS) entry which is preliminary data.</text>
</comment>
<accession>A0ABS1HQS9</accession>